<protein>
    <recommendedName>
        <fullName evidence="3">Uracil-DNA glycosylase-like domain-containing protein</fullName>
    </recommendedName>
</protein>
<dbReference type="EMBL" id="JAWIIV010000053">
    <property type="protein sequence ID" value="MEC4723419.1"/>
    <property type="molecule type" value="Genomic_DNA"/>
</dbReference>
<keyword evidence="2" id="KW-1185">Reference proteome</keyword>
<reference evidence="1 2" key="1">
    <citation type="submission" date="2023-10" db="EMBL/GenBank/DDBJ databases">
        <title>Noviherbaspirillum sp. CPCC 100848 genome assembly.</title>
        <authorList>
            <person name="Li X.Y."/>
            <person name="Fang X.M."/>
        </authorList>
    </citation>
    <scope>NUCLEOTIDE SEQUENCE [LARGE SCALE GENOMIC DNA]</scope>
    <source>
        <strain evidence="1 2">CPCC 100848</strain>
    </source>
</reference>
<accession>A0ABU6JK07</accession>
<comment type="caution">
    <text evidence="1">The sequence shown here is derived from an EMBL/GenBank/DDBJ whole genome shotgun (WGS) entry which is preliminary data.</text>
</comment>
<dbReference type="RefSeq" id="WP_326510031.1">
    <property type="nucleotide sequence ID" value="NZ_JAWIIV010000053.1"/>
</dbReference>
<name>A0ABU6JK07_9BURK</name>
<evidence type="ECO:0000313" key="1">
    <source>
        <dbReference type="EMBL" id="MEC4723419.1"/>
    </source>
</evidence>
<gene>
    <name evidence="1" type="ORF">RY831_30205</name>
</gene>
<sequence length="232" mass="26562">MEAFTDNQYQQAIRQLFDRWRTSSDAFDDHFVEDGIVSPPHWASAPVRILHVLKETNDYQTSITELIHKVVTTKRKSELWWRPTFHNAGRWTHGLMHGVDGGEADYRVAHRNRRRALLHCAFINLKKTTGGRTATIAVEQAAERDAVFLREQIALIAPQIVVCGGTLGIVKQYLFPDIGKVAPRMHARDDMLFINARHPAYVEERRRMFDQVVGSYHRHRNAPASRTEAVGA</sequence>
<organism evidence="1 2">
    <name type="scientific">Noviherbaspirillum album</name>
    <dbReference type="NCBI Taxonomy" id="3080276"/>
    <lineage>
        <taxon>Bacteria</taxon>
        <taxon>Pseudomonadati</taxon>
        <taxon>Pseudomonadota</taxon>
        <taxon>Betaproteobacteria</taxon>
        <taxon>Burkholderiales</taxon>
        <taxon>Oxalobacteraceae</taxon>
        <taxon>Noviherbaspirillum</taxon>
    </lineage>
</organism>
<proteinExistence type="predicted"/>
<evidence type="ECO:0008006" key="3">
    <source>
        <dbReference type="Google" id="ProtNLM"/>
    </source>
</evidence>
<evidence type="ECO:0000313" key="2">
    <source>
        <dbReference type="Proteomes" id="UP001352263"/>
    </source>
</evidence>
<dbReference type="Proteomes" id="UP001352263">
    <property type="component" value="Unassembled WGS sequence"/>
</dbReference>